<feature type="region of interest" description="Disordered" evidence="4">
    <location>
        <begin position="616"/>
        <end position="740"/>
    </location>
</feature>
<protein>
    <recommendedName>
        <fullName evidence="5">GAR domain-containing protein</fullName>
    </recommendedName>
</protein>
<dbReference type="Pfam" id="PF02187">
    <property type="entry name" value="GAS2"/>
    <property type="match status" value="1"/>
</dbReference>
<feature type="compositionally biased region" description="Basic and acidic residues" evidence="4">
    <location>
        <begin position="768"/>
        <end position="777"/>
    </location>
</feature>
<evidence type="ECO:0000256" key="4">
    <source>
        <dbReference type="SAM" id="MobiDB-lite"/>
    </source>
</evidence>
<feature type="region of interest" description="Disordered" evidence="4">
    <location>
        <begin position="409"/>
        <end position="481"/>
    </location>
</feature>
<feature type="compositionally biased region" description="Low complexity" evidence="4">
    <location>
        <begin position="689"/>
        <end position="716"/>
    </location>
</feature>
<evidence type="ECO:0000256" key="1">
    <source>
        <dbReference type="ARBA" id="ARBA00004245"/>
    </source>
</evidence>
<feature type="compositionally biased region" description="Polar residues" evidence="4">
    <location>
        <begin position="754"/>
        <end position="767"/>
    </location>
</feature>
<reference evidence="6" key="1">
    <citation type="submission" date="2014-12" db="EMBL/GenBank/DDBJ databases">
        <title>Genome Sequence of Valsa Canker Pathogens Uncovers a Specific Adaption of Colonization on Woody Bark.</title>
        <authorList>
            <person name="Yin Z."/>
            <person name="Liu H."/>
            <person name="Gao X."/>
            <person name="Li Z."/>
            <person name="Song N."/>
            <person name="Ke X."/>
            <person name="Dai Q."/>
            <person name="Wu Y."/>
            <person name="Sun Y."/>
            <person name="Xu J.-R."/>
            <person name="Kang Z.K."/>
            <person name="Wang L."/>
            <person name="Huang L."/>
        </authorList>
    </citation>
    <scope>NUCLEOTIDE SEQUENCE [LARGE SCALE GENOMIC DNA]</scope>
    <source>
        <strain evidence="6">03-8</strain>
    </source>
</reference>
<dbReference type="SMR" id="A0A194W4M1"/>
<feature type="compositionally biased region" description="Low complexity" evidence="4">
    <location>
        <begin position="631"/>
        <end position="644"/>
    </location>
</feature>
<evidence type="ECO:0000313" key="7">
    <source>
        <dbReference type="Proteomes" id="UP000078559"/>
    </source>
</evidence>
<keyword evidence="3" id="KW-0206">Cytoskeleton</keyword>
<feature type="compositionally biased region" description="Basic and acidic residues" evidence="4">
    <location>
        <begin position="618"/>
        <end position="630"/>
    </location>
</feature>
<accession>A0A194W4M1</accession>
<dbReference type="Proteomes" id="UP000078559">
    <property type="component" value="Chromosome 7"/>
</dbReference>
<sequence length="792" mass="86644">MTESAIHPPPGGRLMLSTRIPYHHTTTHSPTTHQRKPSDDFISRLSPMNAIETFRAPSGSLKACMDAATAAEQGFAIRAAVASRNIYEWLDEIQDWPWPKEGGIGFLTPAVTKGELPSRGRTGSTVEIPEDATAPPDNLYYGSLKEADIVRYETRIGQIQKELDKLDIEEIKRHVLHNHIMPLSRPGTPASPSFDRHFGMPSLASYTKMNDLTAVITATVVQALPNLSRLLRVMNAWSTRLALLRRVPLLMSSLTDAETAVQSGLSTLEQGFEPLVNQFSNSQSSTGSKSSHNDFEVTKLGLEKKISMASRILDYMLDTLEGRDDTLPDEWIDRMEAVEQGYADWVTAYEKMLCDAQSAALKAQAEQAENETSSAEGGSKSGVVINVQHAEDDVPQPSVRSIDRQIQEEADRPIPNDGNRGPPHTPPKEKRSASMSLGDMPPVFEVSEDEEESSQTPPSSTEKSTQTLGSPFVLSDASGEDDHLRQQISAILEKIPAKVHLSQPSAINHLNPPDLQLPYSKPRSTAEKPFRSRSSMSSMSSRAGTPSFMLAPAPRTRQQRGPQDIKLYHLSRGTGEPPLKLSIRCVGERVMVRVGGGWADLGEYLKEYAYHHIRRSHQGGDSRVEVRDMPRSVSSLSTRTSVSPPGRPSPPSRPASAAESTSPIYVKKTRKPSGGEDLLGPRLPRTPIAYGAAGASEPPSSGSASTGRSRSSSGISWTEEDSSLGMAGPRGMRKDIPQESLDWVESIKEKVRAASSNSEMMKTAPTTESERERRFGDIGKIGGTKRLFRKTT</sequence>
<keyword evidence="7" id="KW-1185">Reference proteome</keyword>
<feature type="region of interest" description="Disordered" evidence="4">
    <location>
        <begin position="504"/>
        <end position="561"/>
    </location>
</feature>
<gene>
    <name evidence="6" type="ORF">VM1G_07227</name>
</gene>
<dbReference type="Gene3D" id="3.30.920.20">
    <property type="entry name" value="Gas2-like domain"/>
    <property type="match status" value="1"/>
</dbReference>
<evidence type="ECO:0000256" key="2">
    <source>
        <dbReference type="ARBA" id="ARBA00022490"/>
    </source>
</evidence>
<feature type="compositionally biased region" description="Low complexity" evidence="4">
    <location>
        <begin position="654"/>
        <end position="663"/>
    </location>
</feature>
<dbReference type="InterPro" id="IPR036534">
    <property type="entry name" value="GAR_dom_sf"/>
</dbReference>
<evidence type="ECO:0000259" key="5">
    <source>
        <dbReference type="PROSITE" id="PS51460"/>
    </source>
</evidence>
<feature type="compositionally biased region" description="Low complexity" evidence="4">
    <location>
        <begin position="454"/>
        <end position="467"/>
    </location>
</feature>
<dbReference type="EMBL" id="CM003104">
    <property type="protein sequence ID" value="KUI71033.1"/>
    <property type="molecule type" value="Genomic_DNA"/>
</dbReference>
<dbReference type="GO" id="GO:0005856">
    <property type="term" value="C:cytoskeleton"/>
    <property type="evidence" value="ECO:0007669"/>
    <property type="project" value="UniProtKB-SubCell"/>
</dbReference>
<comment type="subcellular location">
    <subcellularLocation>
        <location evidence="1">Cytoplasm</location>
        <location evidence="1">Cytoskeleton</location>
    </subcellularLocation>
</comment>
<proteinExistence type="predicted"/>
<dbReference type="GO" id="GO:0008017">
    <property type="term" value="F:microtubule binding"/>
    <property type="evidence" value="ECO:0007669"/>
    <property type="project" value="InterPro"/>
</dbReference>
<dbReference type="AlphaFoldDB" id="A0A194W4M1"/>
<dbReference type="PROSITE" id="PS51460">
    <property type="entry name" value="GAR"/>
    <property type="match status" value="1"/>
</dbReference>
<feature type="region of interest" description="Disordered" evidence="4">
    <location>
        <begin position="752"/>
        <end position="792"/>
    </location>
</feature>
<feature type="domain" description="GAR" evidence="5">
    <location>
        <begin position="539"/>
        <end position="612"/>
    </location>
</feature>
<dbReference type="OrthoDB" id="5409589at2759"/>
<dbReference type="SUPFAM" id="SSF143575">
    <property type="entry name" value="GAS2 domain-like"/>
    <property type="match status" value="1"/>
</dbReference>
<dbReference type="InterPro" id="IPR003108">
    <property type="entry name" value="GAR_dom"/>
</dbReference>
<organism evidence="6 7">
    <name type="scientific">Cytospora mali</name>
    <name type="common">Apple Valsa canker fungus</name>
    <name type="synonym">Valsa mali</name>
    <dbReference type="NCBI Taxonomy" id="578113"/>
    <lineage>
        <taxon>Eukaryota</taxon>
        <taxon>Fungi</taxon>
        <taxon>Dikarya</taxon>
        <taxon>Ascomycota</taxon>
        <taxon>Pezizomycotina</taxon>
        <taxon>Sordariomycetes</taxon>
        <taxon>Sordariomycetidae</taxon>
        <taxon>Diaporthales</taxon>
        <taxon>Cytosporaceae</taxon>
        <taxon>Cytospora</taxon>
    </lineage>
</organism>
<keyword evidence="2" id="KW-0963">Cytoplasm</keyword>
<name>A0A194W4M1_CYTMA</name>
<evidence type="ECO:0000256" key="3">
    <source>
        <dbReference type="ARBA" id="ARBA00023212"/>
    </source>
</evidence>
<feature type="compositionally biased region" description="Low complexity" evidence="4">
    <location>
        <begin position="532"/>
        <end position="542"/>
    </location>
</feature>
<evidence type="ECO:0000313" key="6">
    <source>
        <dbReference type="EMBL" id="KUI71033.1"/>
    </source>
</evidence>